<feature type="compositionally biased region" description="Low complexity" evidence="10">
    <location>
        <begin position="404"/>
        <end position="415"/>
    </location>
</feature>
<keyword evidence="3" id="KW-0158">Chromosome</keyword>
<feature type="domain" description="Shugoshin N-terminal coiled-coil" evidence="12">
    <location>
        <begin position="56"/>
        <end position="94"/>
    </location>
</feature>
<evidence type="ECO:0000256" key="7">
    <source>
        <dbReference type="ARBA" id="ARBA00023306"/>
    </source>
</evidence>
<dbReference type="GO" id="GO:0051301">
    <property type="term" value="P:cell division"/>
    <property type="evidence" value="ECO:0007669"/>
    <property type="project" value="UniProtKB-KW"/>
</dbReference>
<evidence type="ECO:0000256" key="4">
    <source>
        <dbReference type="ARBA" id="ARBA00022618"/>
    </source>
</evidence>
<evidence type="ECO:0000256" key="2">
    <source>
        <dbReference type="ARBA" id="ARBA00010845"/>
    </source>
</evidence>
<name>A0A376B576_9ASCO</name>
<protein>
    <recommendedName>
        <fullName evidence="15">Shugoshin C-terminal domain-containing protein</fullName>
    </recommendedName>
</protein>
<dbReference type="InterPro" id="IPR011515">
    <property type="entry name" value="Shugoshin_C"/>
</dbReference>
<keyword evidence="8" id="KW-0137">Centromere</keyword>
<dbReference type="Pfam" id="PF07557">
    <property type="entry name" value="Shugoshin_C"/>
    <property type="match status" value="1"/>
</dbReference>
<feature type="compositionally biased region" description="Basic and acidic residues" evidence="10">
    <location>
        <begin position="268"/>
        <end position="297"/>
    </location>
</feature>
<evidence type="ECO:0000259" key="11">
    <source>
        <dbReference type="Pfam" id="PF07557"/>
    </source>
</evidence>
<dbReference type="Pfam" id="PF07558">
    <property type="entry name" value="Shugoshin_N"/>
    <property type="match status" value="1"/>
</dbReference>
<feature type="compositionally biased region" description="Basic and acidic residues" evidence="10">
    <location>
        <begin position="228"/>
        <end position="242"/>
    </location>
</feature>
<evidence type="ECO:0000313" key="13">
    <source>
        <dbReference type="EMBL" id="SSD59847.1"/>
    </source>
</evidence>
<keyword evidence="4" id="KW-0132">Cell division</keyword>
<evidence type="ECO:0000256" key="8">
    <source>
        <dbReference type="ARBA" id="ARBA00023328"/>
    </source>
</evidence>
<dbReference type="VEuPathDB" id="FungiDB:SCODWIG_01608"/>
<dbReference type="GO" id="GO:0045132">
    <property type="term" value="P:meiotic chromosome segregation"/>
    <property type="evidence" value="ECO:0007669"/>
    <property type="project" value="InterPro"/>
</dbReference>
<dbReference type="EMBL" id="UFAJ01000216">
    <property type="protein sequence ID" value="SSD59847.1"/>
    <property type="molecule type" value="Genomic_DNA"/>
</dbReference>
<feature type="compositionally biased region" description="Basic residues" evidence="10">
    <location>
        <begin position="7"/>
        <end position="17"/>
    </location>
</feature>
<evidence type="ECO:0000259" key="12">
    <source>
        <dbReference type="Pfam" id="PF07558"/>
    </source>
</evidence>
<keyword evidence="6 9" id="KW-0175">Coiled coil</keyword>
<evidence type="ECO:0000256" key="3">
    <source>
        <dbReference type="ARBA" id="ARBA00022454"/>
    </source>
</evidence>
<feature type="compositionally biased region" description="Polar residues" evidence="10">
    <location>
        <begin position="374"/>
        <end position="388"/>
    </location>
</feature>
<keyword evidence="7" id="KW-0131">Cell cycle</keyword>
<organism evidence="13 14">
    <name type="scientific">Saccharomycodes ludwigii</name>
    <dbReference type="NCBI Taxonomy" id="36035"/>
    <lineage>
        <taxon>Eukaryota</taxon>
        <taxon>Fungi</taxon>
        <taxon>Dikarya</taxon>
        <taxon>Ascomycota</taxon>
        <taxon>Saccharomycotina</taxon>
        <taxon>Saccharomycetes</taxon>
        <taxon>Saccharomycodales</taxon>
        <taxon>Saccharomycodaceae</taxon>
        <taxon>Saccharomycodes</taxon>
    </lineage>
</organism>
<evidence type="ECO:0000256" key="10">
    <source>
        <dbReference type="SAM" id="MobiDB-lite"/>
    </source>
</evidence>
<feature type="compositionally biased region" description="Polar residues" evidence="10">
    <location>
        <begin position="209"/>
        <end position="226"/>
    </location>
</feature>
<comment type="similarity">
    <text evidence="2">Belongs to the shugoshin family.</text>
</comment>
<keyword evidence="5" id="KW-0159">Chromosome partition</keyword>
<keyword evidence="14" id="KW-1185">Reference proteome</keyword>
<evidence type="ECO:0000256" key="9">
    <source>
        <dbReference type="SAM" id="Coils"/>
    </source>
</evidence>
<comment type="subcellular location">
    <subcellularLocation>
        <location evidence="1">Chromosome</location>
        <location evidence="1">Centromere</location>
    </subcellularLocation>
</comment>
<feature type="region of interest" description="Disordered" evidence="10">
    <location>
        <begin position="154"/>
        <end position="192"/>
    </location>
</feature>
<feature type="region of interest" description="Disordered" evidence="10">
    <location>
        <begin position="369"/>
        <end position="466"/>
    </location>
</feature>
<dbReference type="OrthoDB" id="5394106at2759"/>
<reference evidence="14" key="1">
    <citation type="submission" date="2018-06" db="EMBL/GenBank/DDBJ databases">
        <authorList>
            <person name="Guldener U."/>
        </authorList>
    </citation>
    <scope>NUCLEOTIDE SEQUENCE [LARGE SCALE GENOMIC DNA]</scope>
    <source>
        <strain evidence="14">UTAD17</strain>
    </source>
</reference>
<dbReference type="AlphaFoldDB" id="A0A376B576"/>
<feature type="compositionally biased region" description="Basic residues" evidence="10">
    <location>
        <begin position="427"/>
        <end position="437"/>
    </location>
</feature>
<gene>
    <name evidence="13" type="ORF">SCODWIG_01608</name>
</gene>
<dbReference type="InterPro" id="IPR011516">
    <property type="entry name" value="Shugoshin_N"/>
</dbReference>
<dbReference type="Proteomes" id="UP000262825">
    <property type="component" value="Unassembled WGS sequence"/>
</dbReference>
<feature type="region of interest" description="Disordered" evidence="10">
    <location>
        <begin position="206"/>
        <end position="297"/>
    </location>
</feature>
<evidence type="ECO:0008006" key="15">
    <source>
        <dbReference type="Google" id="ProtNLM"/>
    </source>
</evidence>
<feature type="compositionally biased region" description="Low complexity" evidence="10">
    <location>
        <begin position="169"/>
        <end position="180"/>
    </location>
</feature>
<evidence type="ECO:0000256" key="5">
    <source>
        <dbReference type="ARBA" id="ARBA00022829"/>
    </source>
</evidence>
<sequence length="739" mass="84202">MNTNFSTKKKPLKRTKKTNNSIASDPVQYPKENDIFEIQHFQNIMDQAKIEFQREKQNYINKNKQLAKHVSLLMMKCTDMEKKISTLINQNMQLCSKLTLGTIEYKKKLETNLNIIESGIIQRIDEIFLMFNRVKQREGLTNPPMFKCVDLHQSTSTSNKGTLRGILKSSESPASLSPDSFMSPNRRTSKKHSITFEDELLFDDKDTSNETINDTNTLTTSSNIQHAQIHEVPEKEPPDDNIRRKRRKSSRRDSLFIPSDFEFDDDNSVDKNKHVEQKDIKDFNKGDEKNINEEKKDNHVDRAYNDTEVLSNEKEYFGKVTSSEEYNLVKSNALPIDKNYENTINGNDGNGNKDGESITCNFSFMDSSIPEDSMVSSDHGSQNTTSKNSKTHGTEELFGKNMKNDISNDTDINTNKNHRSLESKILHSMKSRPSKKNAKSDDAMPSLANSNVLTNGDHIGPRRTRGKTVDYKLPSLRAKMRRPTEKLVDATTVIDIHELEVKKNFKKTGKKKTEQTNDFFASVSYENPNPSFTLRITAKNRELVDIKFTNLKLSDILAKLSLPDKIPPQSEGTNIDSSYVGLDVQTNAMERIALSEVHQNKTRIPLKEVSPNKKSIVNDKKSLKKNMHASPLENTNLIKSLLNTTSKAKKGTKNSGITSVNKTKKLLNRPVVNFLEDETVAQAKNDGNGKVYKKNYSISSLEIDKLRMSENDLSVFDILDDLHLNSVSKNRNRKYFKHR</sequence>
<accession>A0A376B576</accession>
<feature type="coiled-coil region" evidence="9">
    <location>
        <begin position="38"/>
        <end position="65"/>
    </location>
</feature>
<dbReference type="GO" id="GO:0000779">
    <property type="term" value="C:condensed chromosome, centromeric region"/>
    <property type="evidence" value="ECO:0007669"/>
    <property type="project" value="UniProtKB-ARBA"/>
</dbReference>
<feature type="domain" description="Shugoshin C-terminal" evidence="11">
    <location>
        <begin position="461"/>
        <end position="482"/>
    </location>
</feature>
<feature type="region of interest" description="Disordered" evidence="10">
    <location>
        <begin position="1"/>
        <end position="26"/>
    </location>
</feature>
<proteinExistence type="inferred from homology"/>
<evidence type="ECO:0000256" key="1">
    <source>
        <dbReference type="ARBA" id="ARBA00004584"/>
    </source>
</evidence>
<evidence type="ECO:0000256" key="6">
    <source>
        <dbReference type="ARBA" id="ARBA00023054"/>
    </source>
</evidence>
<evidence type="ECO:0000313" key="14">
    <source>
        <dbReference type="Proteomes" id="UP000262825"/>
    </source>
</evidence>
<dbReference type="GO" id="GO:0005634">
    <property type="term" value="C:nucleus"/>
    <property type="evidence" value="ECO:0007669"/>
    <property type="project" value="InterPro"/>
</dbReference>